<evidence type="ECO:0000256" key="3">
    <source>
        <dbReference type="ARBA" id="ARBA00022723"/>
    </source>
</evidence>
<dbReference type="AlphaFoldDB" id="A0A0M9VRY6"/>
<keyword evidence="4" id="KW-0408">Iron</keyword>
<dbReference type="STRING" id="150374.A0A0M9VRY6"/>
<evidence type="ECO:0000313" key="7">
    <source>
        <dbReference type="Proteomes" id="UP000053831"/>
    </source>
</evidence>
<evidence type="ECO:0000256" key="5">
    <source>
        <dbReference type="ARBA" id="ARBA00023239"/>
    </source>
</evidence>
<comment type="caution">
    <text evidence="6">The sequence shown here is derived from an EMBL/GenBank/DDBJ whole genome shotgun (WGS) entry which is preliminary data.</text>
</comment>
<accession>A0A0M9VRY6</accession>
<organism evidence="6 7">
    <name type="scientific">Escovopsis weberi</name>
    <dbReference type="NCBI Taxonomy" id="150374"/>
    <lineage>
        <taxon>Eukaryota</taxon>
        <taxon>Fungi</taxon>
        <taxon>Dikarya</taxon>
        <taxon>Ascomycota</taxon>
        <taxon>Pezizomycotina</taxon>
        <taxon>Sordariomycetes</taxon>
        <taxon>Hypocreomycetidae</taxon>
        <taxon>Hypocreales</taxon>
        <taxon>Hypocreaceae</taxon>
        <taxon>Escovopsis</taxon>
    </lineage>
</organism>
<dbReference type="Pfam" id="PF13816">
    <property type="entry name" value="Dehydratase_hem"/>
    <property type="match status" value="1"/>
</dbReference>
<protein>
    <submittedName>
        <fullName evidence="6">Phenylacetaldoxime dehydratase</fullName>
    </submittedName>
</protein>
<dbReference type="Proteomes" id="UP000053831">
    <property type="component" value="Unassembled WGS sequence"/>
</dbReference>
<comment type="cofactor">
    <cofactor evidence="1">
        <name>heme b</name>
        <dbReference type="ChEBI" id="CHEBI:60344"/>
    </cofactor>
</comment>
<gene>
    <name evidence="6" type="ORF">ESCO_006046</name>
</gene>
<dbReference type="GO" id="GO:0016829">
    <property type="term" value="F:lyase activity"/>
    <property type="evidence" value="ECO:0007669"/>
    <property type="project" value="UniProtKB-KW"/>
</dbReference>
<keyword evidence="2" id="KW-0349">Heme</keyword>
<evidence type="ECO:0000256" key="2">
    <source>
        <dbReference type="ARBA" id="ARBA00022617"/>
    </source>
</evidence>
<evidence type="ECO:0000256" key="1">
    <source>
        <dbReference type="ARBA" id="ARBA00001970"/>
    </source>
</evidence>
<keyword evidence="5" id="KW-0456">Lyase</keyword>
<sequence>MASSEEHDFKPSIPPHLVVERTIPLSTPPDYIPPFPVYSAKFGEDVAGLTMAVIGAQFAARNDEKESEAIMIVNLFLKASCDAEARPAFMEWAAVTDRRGYYNMTAIAYWKEHTTFETWRRQSGFNPWWESLGTRPQQQQQHGWFLEIFSPSVTQIEAVSSHNWVPEGAGRVRESIVGPIREHAYWGSMRDRLPIAQTDPLDGHAFDVKASGKTAAVSPLPQRIRVPGRHNLAIIRSGQDWKDTSAEERAMYQSEMHPVLQAGMDFLRDEGEEVGCYSCRLMDIINPVTRQADEDRTFGLAFFNELASLEKWAKKHPTHLAIFGGFIKYAQRLNHQISLRLTHEVLVLRPEQQLFEYIGCHRETGMLVAAA</sequence>
<keyword evidence="7" id="KW-1185">Reference proteome</keyword>
<dbReference type="OrthoDB" id="3359285at2759"/>
<dbReference type="EMBL" id="LGSR01000028">
    <property type="protein sequence ID" value="KOS17135.1"/>
    <property type="molecule type" value="Genomic_DNA"/>
</dbReference>
<evidence type="ECO:0000256" key="4">
    <source>
        <dbReference type="ARBA" id="ARBA00023004"/>
    </source>
</evidence>
<reference evidence="6 7" key="1">
    <citation type="submission" date="2015-07" db="EMBL/GenBank/DDBJ databases">
        <title>The genome of the fungus Escovopsis weberi, a specialized disease agent of ant agriculture.</title>
        <authorList>
            <person name="de Man T.J."/>
            <person name="Stajich J.E."/>
            <person name="Kubicek C.P."/>
            <person name="Chenthamara K."/>
            <person name="Atanasova L."/>
            <person name="Druzhinina I.S."/>
            <person name="Birnbaum S."/>
            <person name="Barribeau S.M."/>
            <person name="Teiling C."/>
            <person name="Suen G."/>
            <person name="Currie C."/>
            <person name="Gerardo N.M."/>
        </authorList>
    </citation>
    <scope>NUCLEOTIDE SEQUENCE [LARGE SCALE GENOMIC DNA]</scope>
</reference>
<evidence type="ECO:0000313" key="6">
    <source>
        <dbReference type="EMBL" id="KOS17135.1"/>
    </source>
</evidence>
<dbReference type="InterPro" id="IPR025702">
    <property type="entry name" value="OXD"/>
</dbReference>
<keyword evidence="3" id="KW-0479">Metal-binding</keyword>
<name>A0A0M9VRY6_ESCWE</name>
<proteinExistence type="predicted"/>
<dbReference type="GO" id="GO:0046872">
    <property type="term" value="F:metal ion binding"/>
    <property type="evidence" value="ECO:0007669"/>
    <property type="project" value="UniProtKB-KW"/>
</dbReference>